<evidence type="ECO:0000313" key="2">
    <source>
        <dbReference type="EMBL" id="KAB8356436.1"/>
    </source>
</evidence>
<dbReference type="InterPro" id="IPR036457">
    <property type="entry name" value="PPM-type-like_dom_sf"/>
</dbReference>
<dbReference type="PANTHER" id="PTHR13832:SF792">
    <property type="entry name" value="GM14286P"/>
    <property type="match status" value="1"/>
</dbReference>
<proteinExistence type="predicted"/>
<organism evidence="2 3">
    <name type="scientific">Carpinus fangiana</name>
    <dbReference type="NCBI Taxonomy" id="176857"/>
    <lineage>
        <taxon>Eukaryota</taxon>
        <taxon>Viridiplantae</taxon>
        <taxon>Streptophyta</taxon>
        <taxon>Embryophyta</taxon>
        <taxon>Tracheophyta</taxon>
        <taxon>Spermatophyta</taxon>
        <taxon>Magnoliopsida</taxon>
        <taxon>eudicotyledons</taxon>
        <taxon>Gunneridae</taxon>
        <taxon>Pentapetalae</taxon>
        <taxon>rosids</taxon>
        <taxon>fabids</taxon>
        <taxon>Fagales</taxon>
        <taxon>Betulaceae</taxon>
        <taxon>Carpinus</taxon>
    </lineage>
</organism>
<dbReference type="Pfam" id="PF00481">
    <property type="entry name" value="PP2C"/>
    <property type="match status" value="1"/>
</dbReference>
<reference evidence="2 3" key="1">
    <citation type="submission" date="2019-06" db="EMBL/GenBank/DDBJ databases">
        <title>A chromosomal-level reference genome of Carpinus fangiana (Coryloideae, Betulaceae).</title>
        <authorList>
            <person name="Yang X."/>
            <person name="Wang Z."/>
            <person name="Zhang L."/>
            <person name="Hao G."/>
            <person name="Liu J."/>
            <person name="Yang Y."/>
        </authorList>
    </citation>
    <scope>NUCLEOTIDE SEQUENCE [LARGE SCALE GENOMIC DNA]</scope>
    <source>
        <strain evidence="2">Cfa_2016G</strain>
        <tissue evidence="2">Leaf</tissue>
    </source>
</reference>
<dbReference type="EMBL" id="VIBQ01000016">
    <property type="protein sequence ID" value="KAB8356436.1"/>
    <property type="molecule type" value="Genomic_DNA"/>
</dbReference>
<dbReference type="PROSITE" id="PS51746">
    <property type="entry name" value="PPM_2"/>
    <property type="match status" value="1"/>
</dbReference>
<dbReference type="InterPro" id="IPR001932">
    <property type="entry name" value="PPM-type_phosphatase-like_dom"/>
</dbReference>
<dbReference type="Gene3D" id="3.60.40.10">
    <property type="entry name" value="PPM-type phosphatase domain"/>
    <property type="match status" value="1"/>
</dbReference>
<sequence>MVHGVCHGQPRSRLPPMFTRHVIRLHSTQRVRSSTEFTPRFGKVLVSAAALIATGASALWYFANGQNHVPQLTELPSAHQISRSSLSERDVTTILSQEACSVAPHDGSGVKRYDVTRIAANTPCEDRFVHGQLARFGNDGRPWSAWGIFDGHSGWQTAELLSQQLVPFVRKNLDKVASHNDMSSVQRAVMKAFVDFDKAILSTALETAHSHAPLQEKIKTLAPAYAGSCALLSLFNPSNRTLHVACTGDARAVLGKRAANGKWEAIPLSIDQNGSNADEVSRLREEHPGEDGLVANGRVLGLMTSRAFGDVQWKFPAATLSEFAKLYRTPAPLTPHYPVLTPPYITAEPVVTMTKLPPNESFLILASDGLWFSMSDQDAVNAVGYWLDRGIATEKPSSMHDGLNFSSSGVPWKYADECVTVEDDNAAVHLVRNALGGRNRELVAARLAYWPPRRIRDDITVQVVFFKSS</sequence>
<feature type="domain" description="PPM-type phosphatase" evidence="1">
    <location>
        <begin position="112"/>
        <end position="466"/>
    </location>
</feature>
<dbReference type="GO" id="GO:0005739">
    <property type="term" value="C:mitochondrion"/>
    <property type="evidence" value="ECO:0007669"/>
    <property type="project" value="TreeGrafter"/>
</dbReference>
<dbReference type="SMART" id="SM00332">
    <property type="entry name" value="PP2Cc"/>
    <property type="match status" value="1"/>
</dbReference>
<accession>A0A5N6KX47</accession>
<evidence type="ECO:0000259" key="1">
    <source>
        <dbReference type="PROSITE" id="PS51746"/>
    </source>
</evidence>
<evidence type="ECO:0000313" key="3">
    <source>
        <dbReference type="Proteomes" id="UP000327013"/>
    </source>
</evidence>
<dbReference type="Proteomes" id="UP000327013">
    <property type="component" value="Unassembled WGS sequence"/>
</dbReference>
<keyword evidence="3" id="KW-1185">Reference proteome</keyword>
<dbReference type="CDD" id="cd00143">
    <property type="entry name" value="PP2Cc"/>
    <property type="match status" value="1"/>
</dbReference>
<dbReference type="GO" id="GO:0004741">
    <property type="term" value="F:[pyruvate dehydrogenase (acetyl-transferring)]-phosphatase activity"/>
    <property type="evidence" value="ECO:0007669"/>
    <property type="project" value="TreeGrafter"/>
</dbReference>
<dbReference type="PANTHER" id="PTHR13832">
    <property type="entry name" value="PROTEIN PHOSPHATASE 2C"/>
    <property type="match status" value="1"/>
</dbReference>
<dbReference type="SUPFAM" id="SSF81606">
    <property type="entry name" value="PP2C-like"/>
    <property type="match status" value="1"/>
</dbReference>
<comment type="caution">
    <text evidence="2">The sequence shown here is derived from an EMBL/GenBank/DDBJ whole genome shotgun (WGS) entry which is preliminary data.</text>
</comment>
<protein>
    <recommendedName>
        <fullName evidence="1">PPM-type phosphatase domain-containing protein</fullName>
    </recommendedName>
</protein>
<gene>
    <name evidence="2" type="ORF">FH972_024019</name>
</gene>
<dbReference type="InterPro" id="IPR015655">
    <property type="entry name" value="PP2C"/>
</dbReference>
<name>A0A5N6KX47_9ROSI</name>
<dbReference type="AlphaFoldDB" id="A0A5N6KX47"/>
<dbReference type="OrthoDB" id="420076at2759"/>